<dbReference type="PROSITE" id="PS50110">
    <property type="entry name" value="RESPONSE_REGULATORY"/>
    <property type="match status" value="1"/>
</dbReference>
<dbReference type="GO" id="GO:0004673">
    <property type="term" value="F:protein histidine kinase activity"/>
    <property type="evidence" value="ECO:0007669"/>
    <property type="project" value="UniProtKB-EC"/>
</dbReference>
<evidence type="ECO:0000313" key="11">
    <source>
        <dbReference type="EMBL" id="TGL57871.1"/>
    </source>
</evidence>
<evidence type="ECO:0000256" key="1">
    <source>
        <dbReference type="ARBA" id="ARBA00000085"/>
    </source>
</evidence>
<dbReference type="PANTHER" id="PTHR43304">
    <property type="entry name" value="PHYTOCHROME-LIKE PROTEIN CPH1"/>
    <property type="match status" value="1"/>
</dbReference>
<dbReference type="AlphaFoldDB" id="A0A4R9JXF5"/>
<dbReference type="GO" id="GO:0000160">
    <property type="term" value="P:phosphorelay signal transduction system"/>
    <property type="evidence" value="ECO:0007669"/>
    <property type="project" value="InterPro"/>
</dbReference>
<dbReference type="Pfam" id="PF00072">
    <property type="entry name" value="Response_reg"/>
    <property type="match status" value="1"/>
</dbReference>
<feature type="domain" description="PAS" evidence="9">
    <location>
        <begin position="260"/>
        <end position="306"/>
    </location>
</feature>
<dbReference type="EC" id="2.7.13.3" evidence="2"/>
<keyword evidence="3 6" id="KW-0597">Phosphoprotein</keyword>
<dbReference type="Proteomes" id="UP000297693">
    <property type="component" value="Unassembled WGS sequence"/>
</dbReference>
<dbReference type="Pfam" id="PF08447">
    <property type="entry name" value="PAS_3"/>
    <property type="match status" value="2"/>
</dbReference>
<dbReference type="Gene3D" id="3.30.450.20">
    <property type="entry name" value="PAS domain"/>
    <property type="match status" value="3"/>
</dbReference>
<evidence type="ECO:0000256" key="5">
    <source>
        <dbReference type="ARBA" id="ARBA00022777"/>
    </source>
</evidence>
<dbReference type="InterPro" id="IPR001610">
    <property type="entry name" value="PAC"/>
</dbReference>
<dbReference type="SUPFAM" id="SSF55874">
    <property type="entry name" value="ATPase domain of HSP90 chaperone/DNA topoisomerase II/histidine kinase"/>
    <property type="match status" value="1"/>
</dbReference>
<reference evidence="11" key="1">
    <citation type="journal article" date="2019" name="PLoS Negl. Trop. Dis.">
        <title>Revisiting the worldwide diversity of Leptospira species in the environment.</title>
        <authorList>
            <person name="Vincent A.T."/>
            <person name="Schiettekatte O."/>
            <person name="Bourhy P."/>
            <person name="Veyrier F.J."/>
            <person name="Picardeau M."/>
        </authorList>
    </citation>
    <scope>NUCLEOTIDE SEQUENCE [LARGE SCALE GENOMIC DNA]</scope>
    <source>
        <strain evidence="11">201702476</strain>
    </source>
</reference>
<evidence type="ECO:0000259" key="8">
    <source>
        <dbReference type="PROSITE" id="PS50110"/>
    </source>
</evidence>
<gene>
    <name evidence="11" type="ORF">EHQ58_10710</name>
</gene>
<dbReference type="InterPro" id="IPR036890">
    <property type="entry name" value="HATPase_C_sf"/>
</dbReference>
<evidence type="ECO:0000256" key="6">
    <source>
        <dbReference type="PROSITE-ProRule" id="PRU00169"/>
    </source>
</evidence>
<dbReference type="OrthoDB" id="9808408at2"/>
<dbReference type="PROSITE" id="PS50112">
    <property type="entry name" value="PAS"/>
    <property type="match status" value="2"/>
</dbReference>
<feature type="domain" description="PAC" evidence="10">
    <location>
        <begin position="210"/>
        <end position="263"/>
    </location>
</feature>
<dbReference type="InterPro" id="IPR035965">
    <property type="entry name" value="PAS-like_dom_sf"/>
</dbReference>
<feature type="modified residue" description="4-aspartylphosphate" evidence="6">
    <location>
        <position position="58"/>
    </location>
</feature>
<accession>A0A4R9JXF5</accession>
<name>A0A4R9JXF5_9LEPT</name>
<keyword evidence="12" id="KW-1185">Reference proteome</keyword>
<feature type="domain" description="PAC" evidence="10">
    <location>
        <begin position="461"/>
        <end position="513"/>
    </location>
</feature>
<dbReference type="SMART" id="SM00091">
    <property type="entry name" value="PAS"/>
    <property type="match status" value="3"/>
</dbReference>
<feature type="domain" description="PAC" evidence="10">
    <location>
        <begin position="333"/>
        <end position="385"/>
    </location>
</feature>
<evidence type="ECO:0000256" key="4">
    <source>
        <dbReference type="ARBA" id="ARBA00022679"/>
    </source>
</evidence>
<dbReference type="PROSITE" id="PS50109">
    <property type="entry name" value="HIS_KIN"/>
    <property type="match status" value="1"/>
</dbReference>
<dbReference type="SUPFAM" id="SSF55785">
    <property type="entry name" value="PYP-like sensor domain (PAS domain)"/>
    <property type="match status" value="3"/>
</dbReference>
<dbReference type="Gene3D" id="2.10.70.100">
    <property type="match status" value="2"/>
</dbReference>
<evidence type="ECO:0000256" key="2">
    <source>
        <dbReference type="ARBA" id="ARBA00012438"/>
    </source>
</evidence>
<dbReference type="InterPro" id="IPR005467">
    <property type="entry name" value="His_kinase_dom"/>
</dbReference>
<evidence type="ECO:0000259" key="7">
    <source>
        <dbReference type="PROSITE" id="PS50109"/>
    </source>
</evidence>
<dbReference type="InterPro" id="IPR013655">
    <property type="entry name" value="PAS_fold_3"/>
</dbReference>
<evidence type="ECO:0000259" key="9">
    <source>
        <dbReference type="PROSITE" id="PS50112"/>
    </source>
</evidence>
<feature type="domain" description="PAS" evidence="9">
    <location>
        <begin position="386"/>
        <end position="458"/>
    </location>
</feature>
<evidence type="ECO:0000259" key="10">
    <source>
        <dbReference type="PROSITE" id="PS50113"/>
    </source>
</evidence>
<protein>
    <recommendedName>
        <fullName evidence="2">histidine kinase</fullName>
        <ecNumber evidence="2">2.7.13.3</ecNumber>
    </recommendedName>
</protein>
<organism evidence="11 12">
    <name type="scientific">Leptospira ognonensis</name>
    <dbReference type="NCBI Taxonomy" id="2484945"/>
    <lineage>
        <taxon>Bacteria</taxon>
        <taxon>Pseudomonadati</taxon>
        <taxon>Spirochaetota</taxon>
        <taxon>Spirochaetia</taxon>
        <taxon>Leptospirales</taxon>
        <taxon>Leptospiraceae</taxon>
        <taxon>Leptospira</taxon>
    </lineage>
</organism>
<dbReference type="PANTHER" id="PTHR43304:SF1">
    <property type="entry name" value="PAC DOMAIN-CONTAINING PROTEIN"/>
    <property type="match status" value="1"/>
</dbReference>
<dbReference type="Pfam" id="PF07568">
    <property type="entry name" value="HisKA_2"/>
    <property type="match status" value="1"/>
</dbReference>
<keyword evidence="5" id="KW-0418">Kinase</keyword>
<dbReference type="RefSeq" id="WP_135623889.1">
    <property type="nucleotide sequence ID" value="NZ_RQGD01000034.1"/>
</dbReference>
<keyword evidence="4" id="KW-0808">Transferase</keyword>
<sequence length="714" mass="82154">MAPSQTTILIVEDDVLIGIAKMTFLKSEGFVVIHVTSGEEAITIIREGKHNIGLILMDIDLGKNRMKGTEAARIILKDFEKPLVFLSSHLEREIVELTENITSYGYIVKNSGNTVLLASIKMALKLYDSNRKLQEKETNLQLSQQVAKLGHWKWNLATGYIDWSLELYRIFGFPSDTKLSPEEILKQSVHPEDLSLVINVIFDTANKSHQQKEFRIIKKDGSVRTILSTLGESRSNEAGVTDQMFGVMQDVTENKIAEENNIFLANLLENLIDAVISTDLNFVITSWNRGAERIYGFKAEEAIGKTTTEILRAVFYEGHLDDVRIQYDKNNRWIGEVIHYTKQGKKLNIYGSVAKLYDRNGNHIGAVSINHDITEKKEIEEKIIKNERKLKEAQRISHVGSWDWDVKEGIVNWSDEVFEIFGIARENFDNTLEMSIQFYHPDDIDYVKEMTEKAVKDKKQYPLDVRIIRPNGEIRYIYAQGEMQFDEHDQLIHMTGTYLDITERKLAEIKIKELLNEKEILLEEVHHRIKNNMQSINGLLQIKSNSINDEKVTSILQQTINQVEGMGMLYDRLYRTENFSNVNVREYFSELIENILKVSVLPKDLRLELELDDFSLKSELVFPLCIIVNEVLSNAIKYAFKENQENFLSVKMFANDSFLVLEIQDSGNGFVPEFVSSSKKNFGLKLILMLSEQMQAIYKFDFSNGTKFILEIPI</sequence>
<dbReference type="Gene3D" id="3.30.565.10">
    <property type="entry name" value="Histidine kinase-like ATPase, C-terminal domain"/>
    <property type="match status" value="1"/>
</dbReference>
<dbReference type="SMART" id="SM00448">
    <property type="entry name" value="REC"/>
    <property type="match status" value="1"/>
</dbReference>
<dbReference type="EMBL" id="RQGD01000034">
    <property type="protein sequence ID" value="TGL57871.1"/>
    <property type="molecule type" value="Genomic_DNA"/>
</dbReference>
<dbReference type="InterPro" id="IPR011495">
    <property type="entry name" value="Sig_transdc_His_kin_sub2_dim/P"/>
</dbReference>
<comment type="catalytic activity">
    <reaction evidence="1">
        <text>ATP + protein L-histidine = ADP + protein N-phospho-L-histidine.</text>
        <dbReference type="EC" id="2.7.13.3"/>
    </reaction>
</comment>
<feature type="domain" description="Response regulatory" evidence="8">
    <location>
        <begin position="7"/>
        <end position="124"/>
    </location>
</feature>
<dbReference type="Gene3D" id="3.40.50.2300">
    <property type="match status" value="1"/>
</dbReference>
<dbReference type="InterPro" id="IPR011006">
    <property type="entry name" value="CheY-like_superfamily"/>
</dbReference>
<dbReference type="NCBIfam" id="TIGR00229">
    <property type="entry name" value="sensory_box"/>
    <property type="match status" value="2"/>
</dbReference>
<dbReference type="Pfam" id="PF13426">
    <property type="entry name" value="PAS_9"/>
    <property type="match status" value="1"/>
</dbReference>
<dbReference type="InterPro" id="IPR001789">
    <property type="entry name" value="Sig_transdc_resp-reg_receiver"/>
</dbReference>
<dbReference type="InterPro" id="IPR000014">
    <property type="entry name" value="PAS"/>
</dbReference>
<dbReference type="CDD" id="cd00130">
    <property type="entry name" value="PAS"/>
    <property type="match status" value="3"/>
</dbReference>
<dbReference type="SUPFAM" id="SSF52172">
    <property type="entry name" value="CheY-like"/>
    <property type="match status" value="1"/>
</dbReference>
<dbReference type="SMART" id="SM00086">
    <property type="entry name" value="PAC"/>
    <property type="match status" value="3"/>
</dbReference>
<dbReference type="PROSITE" id="PS50113">
    <property type="entry name" value="PAC"/>
    <property type="match status" value="3"/>
</dbReference>
<dbReference type="InterPro" id="IPR052162">
    <property type="entry name" value="Sensor_kinase/Photoreceptor"/>
</dbReference>
<evidence type="ECO:0000313" key="12">
    <source>
        <dbReference type="Proteomes" id="UP000297693"/>
    </source>
</evidence>
<proteinExistence type="predicted"/>
<evidence type="ECO:0000256" key="3">
    <source>
        <dbReference type="ARBA" id="ARBA00022553"/>
    </source>
</evidence>
<comment type="caution">
    <text evidence="11">The sequence shown here is derived from an EMBL/GenBank/DDBJ whole genome shotgun (WGS) entry which is preliminary data.</text>
</comment>
<dbReference type="InterPro" id="IPR000700">
    <property type="entry name" value="PAS-assoc_C"/>
</dbReference>
<feature type="domain" description="Histidine kinase" evidence="7">
    <location>
        <begin position="524"/>
        <end position="714"/>
    </location>
</feature>